<evidence type="ECO:0000313" key="5">
    <source>
        <dbReference type="Proteomes" id="UP001204068"/>
    </source>
</evidence>
<protein>
    <submittedName>
        <fullName evidence="4">Hsp20/alpha crystallin family protein</fullName>
    </submittedName>
</protein>
<dbReference type="Pfam" id="PF00011">
    <property type="entry name" value="HSP20"/>
    <property type="match status" value="1"/>
</dbReference>
<comment type="similarity">
    <text evidence="1 2">Belongs to the small heat shock protein (HSP20) family.</text>
</comment>
<dbReference type="InterPro" id="IPR031107">
    <property type="entry name" value="Small_HSP"/>
</dbReference>
<comment type="caution">
    <text evidence="4">The sequence shown here is derived from an EMBL/GenBank/DDBJ whole genome shotgun (WGS) entry which is preliminary data.</text>
</comment>
<dbReference type="RefSeq" id="WP_218696802.1">
    <property type="nucleotide sequence ID" value="NZ_CP077960.1"/>
</dbReference>
<dbReference type="InterPro" id="IPR002068">
    <property type="entry name" value="A-crystallin/Hsp20_dom"/>
</dbReference>
<dbReference type="CDD" id="cd06471">
    <property type="entry name" value="ACD_LpsHSP_like"/>
    <property type="match status" value="1"/>
</dbReference>
<feature type="domain" description="SHSP" evidence="3">
    <location>
        <begin position="29"/>
        <end position="142"/>
    </location>
</feature>
<name>A0AAW5LJW4_MAMSC</name>
<organism evidence="4 5">
    <name type="scientific">Mammaliicoccus sciuri</name>
    <name type="common">Staphylococcus sciuri</name>
    <dbReference type="NCBI Taxonomy" id="1296"/>
    <lineage>
        <taxon>Bacteria</taxon>
        <taxon>Bacillati</taxon>
        <taxon>Bacillota</taxon>
        <taxon>Bacilli</taxon>
        <taxon>Bacillales</taxon>
        <taxon>Staphylococcaceae</taxon>
        <taxon>Mammaliicoccus</taxon>
    </lineage>
</organism>
<dbReference type="AlphaFoldDB" id="A0AAW5LJW4"/>
<gene>
    <name evidence="4" type="ORF">NQ032_02365</name>
</gene>
<sequence>MSNLTPFNKNIFDFSPSRIFDDHFNSLFKYFNTAIPKTDLRETNSEYIVDIDLPGINKENINLTYEENTLYLSVIQSNENEQKDNNGNTVFTERSKSQISRYYHLPNGDEDNIKADFENGVLHVSVPKLNSINKKSKIIDIQ</sequence>
<dbReference type="Proteomes" id="UP001204068">
    <property type="component" value="Unassembled WGS sequence"/>
</dbReference>
<evidence type="ECO:0000256" key="1">
    <source>
        <dbReference type="PROSITE-ProRule" id="PRU00285"/>
    </source>
</evidence>
<dbReference type="PROSITE" id="PS01031">
    <property type="entry name" value="SHSP"/>
    <property type="match status" value="1"/>
</dbReference>
<evidence type="ECO:0000313" key="4">
    <source>
        <dbReference type="EMBL" id="MCQ9302462.1"/>
    </source>
</evidence>
<proteinExistence type="inferred from homology"/>
<accession>A0AAW5LJW4</accession>
<evidence type="ECO:0000256" key="2">
    <source>
        <dbReference type="RuleBase" id="RU003616"/>
    </source>
</evidence>
<dbReference type="PANTHER" id="PTHR11527">
    <property type="entry name" value="HEAT-SHOCK PROTEIN 20 FAMILY MEMBER"/>
    <property type="match status" value="1"/>
</dbReference>
<dbReference type="EMBL" id="JANILD010000001">
    <property type="protein sequence ID" value="MCQ9302462.1"/>
    <property type="molecule type" value="Genomic_DNA"/>
</dbReference>
<reference evidence="4" key="1">
    <citation type="submission" date="2022-07" db="EMBL/GenBank/DDBJ databases">
        <title>Bacterial species isolated from the porcine tonsil microbiota.</title>
        <authorList>
            <person name="Oliveira I.M.F."/>
        </authorList>
    </citation>
    <scope>NUCLEOTIDE SEQUENCE</scope>
    <source>
        <strain evidence="4">8QC2O2</strain>
    </source>
</reference>
<evidence type="ECO:0000259" key="3">
    <source>
        <dbReference type="PROSITE" id="PS01031"/>
    </source>
</evidence>